<evidence type="ECO:0000313" key="2">
    <source>
        <dbReference type="Proteomes" id="UP000241639"/>
    </source>
</evidence>
<keyword evidence="2" id="KW-1185">Reference proteome</keyword>
<evidence type="ECO:0000313" key="1">
    <source>
        <dbReference type="EMBL" id="PTM56942.1"/>
    </source>
</evidence>
<accession>A0A2T4Z4X4</accession>
<comment type="caution">
    <text evidence="1">The sequence shown here is derived from an EMBL/GenBank/DDBJ whole genome shotgun (WGS) entry which is preliminary data.</text>
</comment>
<dbReference type="AlphaFoldDB" id="A0A2T4Z4X4"/>
<proteinExistence type="predicted"/>
<sequence length="56" mass="6797">MMFSPFYIPPWMVYTRSTFYFGPFYFYPWWKNNPPIDPDIPEGPLRPPEGPLRPEL</sequence>
<reference evidence="1 2" key="1">
    <citation type="submission" date="2018-04" db="EMBL/GenBank/DDBJ databases">
        <title>Genomic Encyclopedia of Archaeal and Bacterial Type Strains, Phase II (KMG-II): from individual species to whole genera.</title>
        <authorList>
            <person name="Goeker M."/>
        </authorList>
    </citation>
    <scope>NUCLEOTIDE SEQUENCE [LARGE SCALE GENOMIC DNA]</scope>
    <source>
        <strain evidence="1 2">DSM 45169</strain>
    </source>
</reference>
<protein>
    <submittedName>
        <fullName evidence="1">Uncharacterized protein</fullName>
    </submittedName>
</protein>
<dbReference type="Proteomes" id="UP000241639">
    <property type="component" value="Unassembled WGS sequence"/>
</dbReference>
<gene>
    <name evidence="1" type="ORF">C8J48_3274</name>
</gene>
<dbReference type="EMBL" id="PZZP01000002">
    <property type="protein sequence ID" value="PTM56942.1"/>
    <property type="molecule type" value="Genomic_DNA"/>
</dbReference>
<name>A0A2T4Z4X4_9BACL</name>
<organism evidence="1 2">
    <name type="scientific">Desmospora activa DSM 45169</name>
    <dbReference type="NCBI Taxonomy" id="1121389"/>
    <lineage>
        <taxon>Bacteria</taxon>
        <taxon>Bacillati</taxon>
        <taxon>Bacillota</taxon>
        <taxon>Bacilli</taxon>
        <taxon>Bacillales</taxon>
        <taxon>Thermoactinomycetaceae</taxon>
        <taxon>Desmospora</taxon>
    </lineage>
</organism>